<proteinExistence type="predicted"/>
<comment type="caution">
    <text evidence="2">The sequence shown here is derived from an EMBL/GenBank/DDBJ whole genome shotgun (WGS) entry which is preliminary data.</text>
</comment>
<dbReference type="PANTHER" id="PTHR35179:SF1">
    <property type="entry name" value="INTEGRAL MEMBRANE PROTEIN"/>
    <property type="match status" value="1"/>
</dbReference>
<dbReference type="Proteomes" id="UP001244207">
    <property type="component" value="Unassembled WGS sequence"/>
</dbReference>
<keyword evidence="1" id="KW-0472">Membrane</keyword>
<evidence type="ECO:0000313" key="2">
    <source>
        <dbReference type="EMBL" id="KAK1709738.1"/>
    </source>
</evidence>
<accession>A0AAD8UBB5</accession>
<feature type="non-terminal residue" evidence="2">
    <location>
        <position position="1"/>
    </location>
</feature>
<dbReference type="PANTHER" id="PTHR35179">
    <property type="entry name" value="PROTEIN CBG02620"/>
    <property type="match status" value="1"/>
</dbReference>
<evidence type="ECO:0000256" key="1">
    <source>
        <dbReference type="SAM" id="Phobius"/>
    </source>
</evidence>
<protein>
    <submittedName>
        <fullName evidence="2">Uncharacterized protein</fullName>
    </submittedName>
</protein>
<dbReference type="EMBL" id="JAHMHS010000178">
    <property type="protein sequence ID" value="KAK1709738.1"/>
    <property type="molecule type" value="Genomic_DNA"/>
</dbReference>
<organism evidence="2 3">
    <name type="scientific">Glomerella acutata</name>
    <name type="common">Colletotrichum acutatum</name>
    <dbReference type="NCBI Taxonomy" id="27357"/>
    <lineage>
        <taxon>Eukaryota</taxon>
        <taxon>Fungi</taxon>
        <taxon>Dikarya</taxon>
        <taxon>Ascomycota</taxon>
        <taxon>Pezizomycotina</taxon>
        <taxon>Sordariomycetes</taxon>
        <taxon>Hypocreomycetidae</taxon>
        <taxon>Glomerellales</taxon>
        <taxon>Glomerellaceae</taxon>
        <taxon>Colletotrichum</taxon>
        <taxon>Colletotrichum acutatum species complex</taxon>
    </lineage>
</organism>
<keyword evidence="1" id="KW-0812">Transmembrane</keyword>
<evidence type="ECO:0000313" key="3">
    <source>
        <dbReference type="Proteomes" id="UP001244207"/>
    </source>
</evidence>
<reference evidence="2" key="1">
    <citation type="submission" date="2021-12" db="EMBL/GenBank/DDBJ databases">
        <title>Comparative genomics, transcriptomics and evolutionary studies reveal genomic signatures of adaptation to plant cell wall in hemibiotrophic fungi.</title>
        <authorList>
            <consortium name="DOE Joint Genome Institute"/>
            <person name="Baroncelli R."/>
            <person name="Diaz J.F."/>
            <person name="Benocci T."/>
            <person name="Peng M."/>
            <person name="Battaglia E."/>
            <person name="Haridas S."/>
            <person name="Andreopoulos W."/>
            <person name="Labutti K."/>
            <person name="Pangilinan J."/>
            <person name="Floch G.L."/>
            <person name="Makela M.R."/>
            <person name="Henrissat B."/>
            <person name="Grigoriev I.V."/>
            <person name="Crouch J.A."/>
            <person name="De Vries R.P."/>
            <person name="Sukno S.A."/>
            <person name="Thon M.R."/>
        </authorList>
    </citation>
    <scope>NUCLEOTIDE SEQUENCE</scope>
    <source>
        <strain evidence="2">CBS 112980</strain>
    </source>
</reference>
<name>A0AAD8UBB5_GLOAC</name>
<keyword evidence="1" id="KW-1133">Transmembrane helix</keyword>
<dbReference type="AlphaFoldDB" id="A0AAD8UBB5"/>
<sequence length="189" mass="21332">SSIGLSIGSCALWILQTQLAPQVLANRLGLLLVDKRRARIMKIVLLVIVGVMNILVTCIYLAGYIANTKYFTNLHKIWDPIDKVVDLLIDISLNVVFLRIIQHELIANGLIKYRLLFYYGVVFVLISICMDVLMIVMTTVQEPFPYAMTHPIAYTSNLIIEMTMADLILIVAKTPHQIQDVSEQICISQ</sequence>
<dbReference type="GeneID" id="85390374"/>
<gene>
    <name evidence="2" type="ORF">BDZ83DRAFT_591786</name>
</gene>
<feature type="transmembrane region" description="Helical" evidence="1">
    <location>
        <begin position="43"/>
        <end position="66"/>
    </location>
</feature>
<keyword evidence="3" id="KW-1185">Reference proteome</keyword>
<feature type="transmembrane region" description="Helical" evidence="1">
    <location>
        <begin position="152"/>
        <end position="172"/>
    </location>
</feature>
<feature type="transmembrane region" description="Helical" evidence="1">
    <location>
        <begin position="116"/>
        <end position="140"/>
    </location>
</feature>
<dbReference type="RefSeq" id="XP_060358649.1">
    <property type="nucleotide sequence ID" value="XM_060506475.1"/>
</dbReference>